<dbReference type="SMART" id="SM00213">
    <property type="entry name" value="UBQ"/>
    <property type="match status" value="1"/>
</dbReference>
<protein>
    <recommendedName>
        <fullName evidence="3">Ubiquitin-like domain-containing protein</fullName>
    </recommendedName>
</protein>
<dbReference type="Proteomes" id="UP000014760">
    <property type="component" value="Unassembled WGS sequence"/>
</dbReference>
<feature type="domain" description="Ubiquitin-like" evidence="3">
    <location>
        <begin position="1"/>
        <end position="68"/>
    </location>
</feature>
<dbReference type="HOGENOM" id="CLU_119809_2_0_1"/>
<organism evidence="4">
    <name type="scientific">Capitella teleta</name>
    <name type="common">Polychaete worm</name>
    <dbReference type="NCBI Taxonomy" id="283909"/>
    <lineage>
        <taxon>Eukaryota</taxon>
        <taxon>Metazoa</taxon>
        <taxon>Spiralia</taxon>
        <taxon>Lophotrochozoa</taxon>
        <taxon>Annelida</taxon>
        <taxon>Polychaeta</taxon>
        <taxon>Sedentaria</taxon>
        <taxon>Scolecida</taxon>
        <taxon>Capitellidae</taxon>
        <taxon>Capitella</taxon>
    </lineage>
</organism>
<keyword evidence="6" id="KW-1185">Reference proteome</keyword>
<dbReference type="GO" id="GO:0071818">
    <property type="term" value="C:BAT3 complex"/>
    <property type="evidence" value="ECO:0007669"/>
    <property type="project" value="TreeGrafter"/>
</dbReference>
<reference evidence="4 6" key="2">
    <citation type="journal article" date="2013" name="Nature">
        <title>Insights into bilaterian evolution from three spiralian genomes.</title>
        <authorList>
            <person name="Simakov O."/>
            <person name="Marletaz F."/>
            <person name="Cho S.J."/>
            <person name="Edsinger-Gonzales E."/>
            <person name="Havlak P."/>
            <person name="Hellsten U."/>
            <person name="Kuo D.H."/>
            <person name="Larsson T."/>
            <person name="Lv J."/>
            <person name="Arendt D."/>
            <person name="Savage R."/>
            <person name="Osoegawa K."/>
            <person name="de Jong P."/>
            <person name="Grimwood J."/>
            <person name="Chapman J.A."/>
            <person name="Shapiro H."/>
            <person name="Aerts A."/>
            <person name="Otillar R.P."/>
            <person name="Terry A.Y."/>
            <person name="Boore J.L."/>
            <person name="Grigoriev I.V."/>
            <person name="Lindberg D.R."/>
            <person name="Seaver E.C."/>
            <person name="Weisblat D.A."/>
            <person name="Putnam N.H."/>
            <person name="Rokhsar D.S."/>
        </authorList>
    </citation>
    <scope>NUCLEOTIDE SEQUENCE</scope>
    <source>
        <strain evidence="4 6">I ESC-2004</strain>
    </source>
</reference>
<dbReference type="PANTHER" id="PTHR46555:SF1">
    <property type="entry name" value="UBIQUITIN-LIKE PROTEIN 4A"/>
    <property type="match status" value="1"/>
</dbReference>
<dbReference type="GO" id="GO:0051087">
    <property type="term" value="F:protein-folding chaperone binding"/>
    <property type="evidence" value="ECO:0007669"/>
    <property type="project" value="TreeGrafter"/>
</dbReference>
<dbReference type="OrthoDB" id="417450at2759"/>
<dbReference type="PROSITE" id="PS50053">
    <property type="entry name" value="UBIQUITIN_2"/>
    <property type="match status" value="1"/>
</dbReference>
<accession>R7UCC1</accession>
<dbReference type="AlphaFoldDB" id="R7UCC1"/>
<dbReference type="EMBL" id="AMQN01009246">
    <property type="status" value="NOT_ANNOTATED_CDS"/>
    <property type="molecule type" value="Genomic_DNA"/>
</dbReference>
<dbReference type="SUPFAM" id="SSF54236">
    <property type="entry name" value="Ubiquitin-like"/>
    <property type="match status" value="1"/>
</dbReference>
<dbReference type="InterPro" id="IPR000626">
    <property type="entry name" value="Ubiquitin-like_dom"/>
</dbReference>
<dbReference type="InterPro" id="IPR041421">
    <property type="entry name" value="Ubl4_C_TUGS"/>
</dbReference>
<evidence type="ECO:0000313" key="6">
    <source>
        <dbReference type="Proteomes" id="UP000014760"/>
    </source>
</evidence>
<name>R7UCC1_CAPTE</name>
<dbReference type="OMA" id="RGFRKFY"/>
<proteinExistence type="predicted"/>
<dbReference type="GO" id="GO:0006620">
    <property type="term" value="P:post-translational protein targeting to endoplasmic reticulum membrane"/>
    <property type="evidence" value="ECO:0007669"/>
    <property type="project" value="InterPro"/>
</dbReference>
<reference evidence="6" key="1">
    <citation type="submission" date="2012-12" db="EMBL/GenBank/DDBJ databases">
        <authorList>
            <person name="Hellsten U."/>
            <person name="Grimwood J."/>
            <person name="Chapman J.A."/>
            <person name="Shapiro H."/>
            <person name="Aerts A."/>
            <person name="Otillar R.P."/>
            <person name="Terry A.Y."/>
            <person name="Boore J.L."/>
            <person name="Simakov O."/>
            <person name="Marletaz F."/>
            <person name="Cho S.-J."/>
            <person name="Edsinger-Gonzales E."/>
            <person name="Havlak P."/>
            <person name="Kuo D.-H."/>
            <person name="Larsson T."/>
            <person name="Lv J."/>
            <person name="Arendt D."/>
            <person name="Savage R."/>
            <person name="Osoegawa K."/>
            <person name="de Jong P."/>
            <person name="Lindberg D.R."/>
            <person name="Seaver E.C."/>
            <person name="Weisblat D.A."/>
            <person name="Putnam N.H."/>
            <person name="Grigoriev I.V."/>
            <person name="Rokhsar D.S."/>
        </authorList>
    </citation>
    <scope>NUCLEOTIDE SEQUENCE</scope>
    <source>
        <strain evidence="6">I ESC-2004</strain>
    </source>
</reference>
<dbReference type="InterPro" id="IPR019956">
    <property type="entry name" value="Ubiquitin_dom"/>
</dbReference>
<reference evidence="5" key="3">
    <citation type="submission" date="2015-06" db="UniProtKB">
        <authorList>
            <consortium name="EnsemblMetazoa"/>
        </authorList>
    </citation>
    <scope>IDENTIFICATION</scope>
</reference>
<keyword evidence="2" id="KW-0963">Cytoplasm</keyword>
<evidence type="ECO:0000259" key="3">
    <source>
        <dbReference type="PROSITE" id="PS50053"/>
    </source>
</evidence>
<evidence type="ECO:0000256" key="2">
    <source>
        <dbReference type="ARBA" id="ARBA00022490"/>
    </source>
</evidence>
<evidence type="ECO:0000313" key="5">
    <source>
        <dbReference type="EnsemblMetazoa" id="CapteP206761"/>
    </source>
</evidence>
<dbReference type="GO" id="GO:0071816">
    <property type="term" value="P:tail-anchored membrane protein insertion into ER membrane"/>
    <property type="evidence" value="ECO:0007669"/>
    <property type="project" value="TreeGrafter"/>
</dbReference>
<dbReference type="EnsemblMetazoa" id="CapteT206761">
    <property type="protein sequence ID" value="CapteP206761"/>
    <property type="gene ID" value="CapteG206761"/>
</dbReference>
<dbReference type="Pfam" id="PF17840">
    <property type="entry name" value="Tugs"/>
    <property type="match status" value="1"/>
</dbReference>
<dbReference type="EMBL" id="KB305044">
    <property type="protein sequence ID" value="ELU01413.1"/>
    <property type="molecule type" value="Genomic_DNA"/>
</dbReference>
<dbReference type="PRINTS" id="PR00348">
    <property type="entry name" value="UBIQUITIN"/>
</dbReference>
<dbReference type="InterPro" id="IPR029071">
    <property type="entry name" value="Ubiquitin-like_domsf"/>
</dbReference>
<comment type="subcellular location">
    <subcellularLocation>
        <location evidence="1">Cytoplasm</location>
        <location evidence="1">Cytosol</location>
    </subcellularLocation>
</comment>
<dbReference type="Gene3D" id="3.10.20.90">
    <property type="entry name" value="Phosphatidylinositol 3-kinase Catalytic Subunit, Chain A, domain 1"/>
    <property type="match status" value="1"/>
</dbReference>
<gene>
    <name evidence="4" type="ORF">CAPTEDRAFT_206761</name>
</gene>
<dbReference type="STRING" id="283909.R7UCC1"/>
<dbReference type="Pfam" id="PF00240">
    <property type="entry name" value="ubiquitin"/>
    <property type="match status" value="1"/>
</dbReference>
<sequence length="135" mass="15494">MNEILRLLIEEQETVLQLKQKVLRDLGVPVEHQRLVYKGKTLVDDKTMNDCAMIPGSKIFLMVKKQDESSSASKSSASPRDFWATLNIFLSKHFRAEDAPRITEAFRQEYETNMATLSLDDIERIASYSQMKSAH</sequence>
<evidence type="ECO:0000313" key="4">
    <source>
        <dbReference type="EMBL" id="ELU01413.1"/>
    </source>
</evidence>
<evidence type="ECO:0000256" key="1">
    <source>
        <dbReference type="ARBA" id="ARBA00004514"/>
    </source>
</evidence>
<dbReference type="InterPro" id="IPR047154">
    <property type="entry name" value="UBL4A-like"/>
</dbReference>
<dbReference type="PANTHER" id="PTHR46555">
    <property type="entry name" value="UBIQUITIN-LIKE PROTEIN 4A"/>
    <property type="match status" value="1"/>
</dbReference>
<dbReference type="FunCoup" id="R7UCC1">
    <property type="interactions" value="1768"/>
</dbReference>